<dbReference type="Proteomes" id="UP001297600">
    <property type="component" value="Unassembled WGS sequence"/>
</dbReference>
<evidence type="ECO:0000256" key="1">
    <source>
        <dbReference type="ARBA" id="ARBA00001942"/>
    </source>
</evidence>
<name>A0ABS9MQN8_9BURK</name>
<dbReference type="SUPFAM" id="SSF50692">
    <property type="entry name" value="ADC-like"/>
    <property type="match status" value="1"/>
</dbReference>
<dbReference type="PANTHER" id="PTHR43105">
    <property type="entry name" value="RESPIRATORY NITRATE REDUCTASE"/>
    <property type="match status" value="1"/>
</dbReference>
<evidence type="ECO:0000259" key="18">
    <source>
        <dbReference type="PROSITE" id="PS51669"/>
    </source>
</evidence>
<comment type="similarity">
    <text evidence="4">Belongs to the prokaryotic molybdopterin-containing oxidoreductase family.</text>
</comment>
<comment type="catalytic activity">
    <reaction evidence="17">
        <text>nitrate + a quinol = a quinone + nitrite + H2O</text>
        <dbReference type="Rhea" id="RHEA:56144"/>
        <dbReference type="ChEBI" id="CHEBI:15377"/>
        <dbReference type="ChEBI" id="CHEBI:16301"/>
        <dbReference type="ChEBI" id="CHEBI:17632"/>
        <dbReference type="ChEBI" id="CHEBI:24646"/>
        <dbReference type="ChEBI" id="CHEBI:132124"/>
        <dbReference type="EC" id="1.7.5.1"/>
    </reaction>
</comment>
<dbReference type="SMART" id="SM00926">
    <property type="entry name" value="Molybdop_Fe4S4"/>
    <property type="match status" value="1"/>
</dbReference>
<accession>A0ABS9MQN8</accession>
<evidence type="ECO:0000256" key="9">
    <source>
        <dbReference type="ARBA" id="ARBA00022505"/>
    </source>
</evidence>
<dbReference type="NCBIfam" id="TIGR01580">
    <property type="entry name" value="narG"/>
    <property type="match status" value="1"/>
</dbReference>
<dbReference type="CDD" id="cd02750">
    <property type="entry name" value="MopB_Nitrate-R-NarG-like"/>
    <property type="match status" value="1"/>
</dbReference>
<comment type="subcellular location">
    <subcellularLocation>
        <location evidence="3">Cell membrane</location>
        <topology evidence="3">Peripheral membrane protein</topology>
    </subcellularLocation>
</comment>
<dbReference type="PROSITE" id="PS00551">
    <property type="entry name" value="MOLYBDOPTERIN_PROK_1"/>
    <property type="match status" value="1"/>
</dbReference>
<evidence type="ECO:0000256" key="8">
    <source>
        <dbReference type="ARBA" id="ARBA00022485"/>
    </source>
</evidence>
<dbReference type="EC" id="1.7.5.1" evidence="5"/>
<evidence type="ECO:0000256" key="16">
    <source>
        <dbReference type="ARBA" id="ARBA00023136"/>
    </source>
</evidence>
<proteinExistence type="inferred from homology"/>
<evidence type="ECO:0000256" key="10">
    <source>
        <dbReference type="ARBA" id="ARBA00022723"/>
    </source>
</evidence>
<keyword evidence="9" id="KW-0500">Molybdenum</keyword>
<evidence type="ECO:0000256" key="15">
    <source>
        <dbReference type="ARBA" id="ARBA00023063"/>
    </source>
</evidence>
<evidence type="ECO:0000256" key="3">
    <source>
        <dbReference type="ARBA" id="ARBA00004202"/>
    </source>
</evidence>
<dbReference type="GO" id="GO:0016491">
    <property type="term" value="F:oxidoreductase activity"/>
    <property type="evidence" value="ECO:0007669"/>
    <property type="project" value="UniProtKB-KW"/>
</dbReference>
<sequence>MTDPFSSYRYFSRRDTDSRTWEKFYRNRWQHDKVVRSTHGVNCTGSCSWRIFVKKGIVTWELQETDYPHTADGLPNHEPRGCPRGASYSWYLYSSGRVKHPMIRRELLELWEKAKREKKDPVEAWGSIVSDPAKKLAYKKVRGLGGFVRLDWDSALEIMAAANIWTTKVYGPDRNAGFTPIPAFSQVSYAAGIRYLSLIGGTSLSFYDWYCDLPPSSPQTWGEQTDVPESADWYNSAFLMLWGSNVPVTRTPDSPFLTQVRYKGTQVVVISPDYSDASKFADVWLAPKQGTDSALGMAMGHVVLREFFVERRTPYFEDYVKKFTDLPFMVKLEKRKDGFVPGRFLRASDFEGDLGIESRADFYPVLTDEKTGEWVVPNGTIGSRWSGKGRWNLKNEDYRTGRPFTPLLSRKGCEDARLTVLFPYFGGETYSNPNFAFTRHQDILKRVVPAKRIVGKDGREIWAANVYDLMLAQYGVDNGLDDPGTARSYEDDIPYTPKWQEAITGVPAERVIRVARQFASTAEKTRGRAMIIIGAGVNQWYNTDMTYRAAINLLMLCGTCGVNGGGWSHYVGQEKVRAAAGWAQLTFGLDWIRPARQMNTTSFIYMHSDQWRYEKVQVANQLSPLADNRDEWSRMTLVDCNIRSQRMGWLPAEPELSRNPLQLAREAQAAGKPAAKYIAEELGAGRLQLASEDIDAEGNSPKTLFIWRANLIGCSAKGMEYFMKHLLGSENAVLGQNIEQCGLPLPEFTKWRSEDVTGKLDLVTTIDFRMTTSALYSDIVLPAATWYEKEDMSSTDMHCFLHPFSKAVEPAWEARSDWDIFKALARRFSEFCRGHLGVEKDVVMTPLQHDSPQETAAPMVEDDWRVTCREPVPGVTMGNLVTVERDYPHTYERFTSVGPNLRDKGIGVKGFAWDSRPEYELLKGLNGVVQEGPARGAPRLDDAVDGVNMILTLDPTSNGRVSRRSWKALEKEVGVEFADRLCEELGDTRYTYHELQVQPRRALNTPVWSGVNSGGSTYTANWTNVNCLIPWRTLTGRQSFYVDHPWLLAFGEGLAGYKPPLCKQEINNLKERLGITGPTLALNLLTPHNKWTTHSTWSDNLIMLTLGRGGPVIWMSEKDAAKLGIADNDWVEALNDNGSTVARACVSQRIPEGALFMYHNQGRTVNVPLSPTTGRRAGVHNSISRVCPKPTHMAGGYAQFSFGLNYYGTIGANRDEFVLLRRLDRVEW</sequence>
<dbReference type="InterPro" id="IPR009010">
    <property type="entry name" value="Asp_de-COase-like_dom_sf"/>
</dbReference>
<evidence type="ECO:0000256" key="5">
    <source>
        <dbReference type="ARBA" id="ARBA00012500"/>
    </source>
</evidence>
<dbReference type="InterPro" id="IPR006657">
    <property type="entry name" value="MoPterin_dinucl-bd_dom"/>
</dbReference>
<dbReference type="InterPro" id="IPR006655">
    <property type="entry name" value="Mopterin_OxRdtase_prok_CS"/>
</dbReference>
<evidence type="ECO:0000256" key="13">
    <source>
        <dbReference type="ARBA" id="ARBA00023004"/>
    </source>
</evidence>
<dbReference type="InterPro" id="IPR006656">
    <property type="entry name" value="Mopterin_OxRdtase"/>
</dbReference>
<evidence type="ECO:0000256" key="7">
    <source>
        <dbReference type="ARBA" id="ARBA00022475"/>
    </source>
</evidence>
<keyword evidence="15" id="KW-0534">Nitrate assimilation</keyword>
<organism evidence="19 20">
    <name type="scientific">Mesosutterella porci</name>
    <dbReference type="NCBI Taxonomy" id="2915351"/>
    <lineage>
        <taxon>Bacteria</taxon>
        <taxon>Pseudomonadati</taxon>
        <taxon>Pseudomonadota</taxon>
        <taxon>Betaproteobacteria</taxon>
        <taxon>Burkholderiales</taxon>
        <taxon>Sutterellaceae</taxon>
        <taxon>Mesosutterella</taxon>
    </lineage>
</organism>
<keyword evidence="20" id="KW-1185">Reference proteome</keyword>
<dbReference type="Pfam" id="PF01568">
    <property type="entry name" value="Molydop_binding"/>
    <property type="match status" value="1"/>
</dbReference>
<keyword evidence="6" id="KW-0813">Transport</keyword>
<dbReference type="RefSeq" id="WP_237978595.1">
    <property type="nucleotide sequence ID" value="NZ_JAKNCT010000006.1"/>
</dbReference>
<keyword evidence="7" id="KW-1003">Cell membrane</keyword>
<feature type="domain" description="4Fe-4S Mo/W bis-MGD-type" evidence="18">
    <location>
        <begin position="32"/>
        <end position="96"/>
    </location>
</feature>
<keyword evidence="12 19" id="KW-0560">Oxidoreductase</keyword>
<evidence type="ECO:0000256" key="4">
    <source>
        <dbReference type="ARBA" id="ARBA00010312"/>
    </source>
</evidence>
<dbReference type="Pfam" id="PF00384">
    <property type="entry name" value="Molybdopterin"/>
    <property type="match status" value="1"/>
</dbReference>
<dbReference type="PROSITE" id="PS51669">
    <property type="entry name" value="4FE4S_MOW_BIS_MGD"/>
    <property type="match status" value="1"/>
</dbReference>
<dbReference type="InterPro" id="IPR027467">
    <property type="entry name" value="MopterinOxRdtase_cofactor_BS"/>
</dbReference>
<evidence type="ECO:0000313" key="19">
    <source>
        <dbReference type="EMBL" id="MCG5030941.1"/>
    </source>
</evidence>
<evidence type="ECO:0000256" key="2">
    <source>
        <dbReference type="ARBA" id="ARBA00001966"/>
    </source>
</evidence>
<dbReference type="InterPro" id="IPR006963">
    <property type="entry name" value="Mopterin_OxRdtase_4Fe-4S_dom"/>
</dbReference>
<dbReference type="PROSITE" id="PS00490">
    <property type="entry name" value="MOLYBDOPTERIN_PROK_2"/>
    <property type="match status" value="1"/>
</dbReference>
<keyword evidence="8" id="KW-0004">4Fe-4S</keyword>
<protein>
    <recommendedName>
        <fullName evidence="5">nitrate reductase (quinone)</fullName>
        <ecNumber evidence="5">1.7.5.1</ecNumber>
    </recommendedName>
</protein>
<comment type="cofactor">
    <cofactor evidence="2">
        <name>[4Fe-4S] cluster</name>
        <dbReference type="ChEBI" id="CHEBI:49883"/>
    </cofactor>
</comment>
<comment type="cofactor">
    <cofactor evidence="1">
        <name>Mo-bis(molybdopterin guanine dinucleotide)</name>
        <dbReference type="ChEBI" id="CHEBI:60539"/>
    </cofactor>
</comment>
<evidence type="ECO:0000256" key="6">
    <source>
        <dbReference type="ARBA" id="ARBA00022448"/>
    </source>
</evidence>
<keyword evidence="13" id="KW-0408">Iron</keyword>
<dbReference type="InterPro" id="IPR037943">
    <property type="entry name" value="MopB_CT_Nitrate-R-NarG-like"/>
</dbReference>
<gene>
    <name evidence="19" type="ORF">MAF45_05710</name>
</gene>
<evidence type="ECO:0000313" key="20">
    <source>
        <dbReference type="Proteomes" id="UP001297600"/>
    </source>
</evidence>
<reference evidence="19 20" key="1">
    <citation type="submission" date="2022-02" db="EMBL/GenBank/DDBJ databases">
        <title>Mesosutterella porci, a novel member of the family Sutterellaceae from pig feces.</title>
        <authorList>
            <person name="Wylensek D."/>
            <person name="Clavel T."/>
        </authorList>
    </citation>
    <scope>NUCLEOTIDE SEQUENCE [LARGE SCALE GENOMIC DNA]</scope>
    <source>
        <strain evidence="20">oilRF-744-wt-GAM-9</strain>
    </source>
</reference>
<dbReference type="CDD" id="cd02776">
    <property type="entry name" value="MopB_CT_Nitrate-R-NarG-like"/>
    <property type="match status" value="1"/>
</dbReference>
<keyword evidence="16" id="KW-0472">Membrane</keyword>
<dbReference type="PANTHER" id="PTHR43105:SF2">
    <property type="entry name" value="RESPIRATORY NITRATE REDUCTASE 2 ALPHA CHAIN"/>
    <property type="match status" value="1"/>
</dbReference>
<evidence type="ECO:0000256" key="14">
    <source>
        <dbReference type="ARBA" id="ARBA00023014"/>
    </source>
</evidence>
<comment type="caution">
    <text evidence="19">The sequence shown here is derived from an EMBL/GenBank/DDBJ whole genome shotgun (WGS) entry which is preliminary data.</text>
</comment>
<dbReference type="SUPFAM" id="SSF53706">
    <property type="entry name" value="Formate dehydrogenase/DMSO reductase, domains 1-3"/>
    <property type="match status" value="1"/>
</dbReference>
<keyword evidence="10" id="KW-0479">Metal-binding</keyword>
<evidence type="ECO:0000256" key="12">
    <source>
        <dbReference type="ARBA" id="ARBA00023002"/>
    </source>
</evidence>
<keyword evidence="11" id="KW-0249">Electron transport</keyword>
<dbReference type="InterPro" id="IPR006468">
    <property type="entry name" value="NarG"/>
</dbReference>
<dbReference type="InterPro" id="IPR050123">
    <property type="entry name" value="Prok_molybdopt-oxidoreductase"/>
</dbReference>
<keyword evidence="14" id="KW-0411">Iron-sulfur</keyword>
<evidence type="ECO:0000256" key="17">
    <source>
        <dbReference type="ARBA" id="ARBA00048294"/>
    </source>
</evidence>
<dbReference type="EMBL" id="JAKNCT010000006">
    <property type="protein sequence ID" value="MCG5030941.1"/>
    <property type="molecule type" value="Genomic_DNA"/>
</dbReference>
<evidence type="ECO:0000256" key="11">
    <source>
        <dbReference type="ARBA" id="ARBA00022982"/>
    </source>
</evidence>
<dbReference type="Gene3D" id="3.40.50.12440">
    <property type="match status" value="1"/>
</dbReference>